<evidence type="ECO:0000313" key="3">
    <source>
        <dbReference type="Proteomes" id="UP000050454"/>
    </source>
</evidence>
<evidence type="ECO:0000313" key="2">
    <source>
        <dbReference type="EMBL" id="KPM47892.1"/>
    </source>
</evidence>
<proteinExistence type="predicted"/>
<evidence type="ECO:0000259" key="1">
    <source>
        <dbReference type="PROSITE" id="PS51186"/>
    </source>
</evidence>
<dbReference type="Proteomes" id="UP000050454">
    <property type="component" value="Unassembled WGS sequence"/>
</dbReference>
<keyword evidence="3" id="KW-1185">Reference proteome</keyword>
<name>A0A0N8H9N8_9BACT</name>
<dbReference type="OrthoDB" id="1673783at2"/>
<dbReference type="SUPFAM" id="SSF55729">
    <property type="entry name" value="Acyl-CoA N-acyltransferases (Nat)"/>
    <property type="match status" value="1"/>
</dbReference>
<feature type="domain" description="N-acetyltransferase" evidence="1">
    <location>
        <begin position="1"/>
        <end position="154"/>
    </location>
</feature>
<reference evidence="2 3" key="1">
    <citation type="submission" date="2015-07" db="EMBL/GenBank/DDBJ databases">
        <title>The draft genome sequence of Leadbetterella sp. JN14-9.</title>
        <authorList>
            <person name="Liu Y."/>
            <person name="Du J."/>
            <person name="Shao Z."/>
        </authorList>
    </citation>
    <scope>NUCLEOTIDE SEQUENCE [LARGE SCALE GENOMIC DNA]</scope>
    <source>
        <strain evidence="2 3">JN14-9</strain>
    </source>
</reference>
<dbReference type="EMBL" id="LGTQ01000009">
    <property type="protein sequence ID" value="KPM47892.1"/>
    <property type="molecule type" value="Genomic_DNA"/>
</dbReference>
<organism evidence="2 3">
    <name type="scientific">Jiulongibacter sediminis</name>
    <dbReference type="NCBI Taxonomy" id="1605367"/>
    <lineage>
        <taxon>Bacteria</taxon>
        <taxon>Pseudomonadati</taxon>
        <taxon>Bacteroidota</taxon>
        <taxon>Cytophagia</taxon>
        <taxon>Cytophagales</taxon>
        <taxon>Leadbetterellaceae</taxon>
        <taxon>Jiulongibacter</taxon>
    </lineage>
</organism>
<comment type="caution">
    <text evidence="2">The sequence shown here is derived from an EMBL/GenBank/DDBJ whole genome shotgun (WGS) entry which is preliminary data.</text>
</comment>
<dbReference type="InterPro" id="IPR016181">
    <property type="entry name" value="Acyl_CoA_acyltransferase"/>
</dbReference>
<dbReference type="RefSeq" id="WP_055148402.1">
    <property type="nucleotide sequence ID" value="NZ_JXSZ01000009.1"/>
</dbReference>
<sequence length="186" mass="22039">MIIKIADSENELERVMKLRYEVNTLELQKDFLPKGFEPKDRHAVQLLASQNEQLLGCLRYRMPDSSDDLTEEWGIRHNLKIAITDRLAVLPKYRNSRVAYLLMLAVYKQALLSDAKLALIETEEHLLKMYRRLGFMPYREKQYAFGKRFQLFINPWDVKRLTELNSPFASVYEKYMQELKDFAQVA</sequence>
<dbReference type="InterPro" id="IPR000182">
    <property type="entry name" value="GNAT_dom"/>
</dbReference>
<dbReference type="GO" id="GO:0016747">
    <property type="term" value="F:acyltransferase activity, transferring groups other than amino-acyl groups"/>
    <property type="evidence" value="ECO:0007669"/>
    <property type="project" value="InterPro"/>
</dbReference>
<gene>
    <name evidence="2" type="ORF">AFM12_11690</name>
</gene>
<dbReference type="STRING" id="1605367.AFM12_11690"/>
<accession>A0A0N8H9N8</accession>
<dbReference type="PROSITE" id="PS51186">
    <property type="entry name" value="GNAT"/>
    <property type="match status" value="1"/>
</dbReference>
<dbReference type="AlphaFoldDB" id="A0A0N8H9N8"/>
<protein>
    <recommendedName>
        <fullName evidence="1">N-acetyltransferase domain-containing protein</fullName>
    </recommendedName>
</protein>
<dbReference type="Pfam" id="PF13508">
    <property type="entry name" value="Acetyltransf_7"/>
    <property type="match status" value="1"/>
</dbReference>
<dbReference type="Gene3D" id="3.40.630.30">
    <property type="match status" value="1"/>
</dbReference>